<evidence type="ECO:0000256" key="5">
    <source>
        <dbReference type="ARBA" id="ARBA00023315"/>
    </source>
</evidence>
<dbReference type="PANTHER" id="PTHR23416:SF23">
    <property type="entry name" value="ACETYLTRANSFERASE C18B11.09C-RELATED"/>
    <property type="match status" value="1"/>
</dbReference>
<keyword evidence="2" id="KW-0536">Nodulation</keyword>
<dbReference type="GO" id="GO:0016407">
    <property type="term" value="F:acetyltransferase activity"/>
    <property type="evidence" value="ECO:0007669"/>
    <property type="project" value="InterPro"/>
</dbReference>
<dbReference type="EMBL" id="FTOQ01000002">
    <property type="protein sequence ID" value="SIS71186.1"/>
    <property type="molecule type" value="Genomic_DNA"/>
</dbReference>
<evidence type="ECO:0000256" key="2">
    <source>
        <dbReference type="ARBA" id="ARBA00022458"/>
    </source>
</evidence>
<keyword evidence="5" id="KW-0012">Acyltransferase</keyword>
<protein>
    <recommendedName>
        <fullName evidence="7">Nodulation protein L</fullName>
    </recommendedName>
</protein>
<dbReference type="AlphaFoldDB" id="A0A1N7LBF2"/>
<dbReference type="STRING" id="633194.SAMN05421759_102551"/>
<evidence type="ECO:0000259" key="8">
    <source>
        <dbReference type="SMART" id="SM01266"/>
    </source>
</evidence>
<dbReference type="SMART" id="SM01266">
    <property type="entry name" value="Mac"/>
    <property type="match status" value="1"/>
</dbReference>
<proteinExistence type="inferred from homology"/>
<dbReference type="PROSITE" id="PS00101">
    <property type="entry name" value="HEXAPEP_TRANSFERASES"/>
    <property type="match status" value="1"/>
</dbReference>
<gene>
    <name evidence="9" type="ORF">SAMN05421759_102551</name>
</gene>
<dbReference type="InterPro" id="IPR018357">
    <property type="entry name" value="Hexapep_transf_CS"/>
</dbReference>
<dbReference type="Pfam" id="PF12464">
    <property type="entry name" value="Mac"/>
    <property type="match status" value="1"/>
</dbReference>
<dbReference type="FunFam" id="2.160.10.10:FF:000025">
    <property type="entry name" value="Hexapeptide-repeat containing-acetyltransferase"/>
    <property type="match status" value="1"/>
</dbReference>
<evidence type="ECO:0000256" key="6">
    <source>
        <dbReference type="ARBA" id="ARBA00055587"/>
    </source>
</evidence>
<evidence type="ECO:0000256" key="4">
    <source>
        <dbReference type="ARBA" id="ARBA00022737"/>
    </source>
</evidence>
<dbReference type="PANTHER" id="PTHR23416">
    <property type="entry name" value="SIALIC ACID SYNTHASE-RELATED"/>
    <property type="match status" value="1"/>
</dbReference>
<sequence>MTSEKEKMIAGDPYDPSDPELVRDRKRAQRLMRDYNQTVYGDEGRGAILAGLLGHVGEKCAIRAPLYVDYGYNIALGSGIFMNYSCYLLDCAPIVIGDGCDIGPFVQLLTADHPRDVASRKAGLESAYPIVIGRDVWLGAGAIILPGVTVGDAAIVGAGSVVTRDVPPGATVMGNPARIRDA</sequence>
<dbReference type="GO" id="GO:0005829">
    <property type="term" value="C:cytosol"/>
    <property type="evidence" value="ECO:0007669"/>
    <property type="project" value="TreeGrafter"/>
</dbReference>
<reference evidence="10" key="1">
    <citation type="submission" date="2017-01" db="EMBL/GenBank/DDBJ databases">
        <authorList>
            <person name="Varghese N."/>
            <person name="Submissions S."/>
        </authorList>
    </citation>
    <scope>NUCLEOTIDE SEQUENCE [LARGE SCALE GENOMIC DNA]</scope>
    <source>
        <strain evidence="10">DSM 29430</strain>
    </source>
</reference>
<dbReference type="InterPro" id="IPR051159">
    <property type="entry name" value="Hexapeptide_acetyltransf"/>
</dbReference>
<organism evidence="9 10">
    <name type="scientific">Roseivivax lentus</name>
    <dbReference type="NCBI Taxonomy" id="633194"/>
    <lineage>
        <taxon>Bacteria</taxon>
        <taxon>Pseudomonadati</taxon>
        <taxon>Pseudomonadota</taxon>
        <taxon>Alphaproteobacteria</taxon>
        <taxon>Rhodobacterales</taxon>
        <taxon>Roseobacteraceae</taxon>
        <taxon>Roseivivax</taxon>
    </lineage>
</organism>
<keyword evidence="10" id="KW-1185">Reference proteome</keyword>
<dbReference type="CDD" id="cd03357">
    <property type="entry name" value="LbH_MAT_GAT"/>
    <property type="match status" value="1"/>
</dbReference>
<dbReference type="Gene3D" id="2.160.10.10">
    <property type="entry name" value="Hexapeptide repeat proteins"/>
    <property type="match status" value="1"/>
</dbReference>
<dbReference type="InterPro" id="IPR001451">
    <property type="entry name" value="Hexapep"/>
</dbReference>
<evidence type="ECO:0000313" key="9">
    <source>
        <dbReference type="EMBL" id="SIS71186.1"/>
    </source>
</evidence>
<name>A0A1N7LBF2_9RHOB</name>
<dbReference type="Pfam" id="PF00132">
    <property type="entry name" value="Hexapep"/>
    <property type="match status" value="1"/>
</dbReference>
<comment type="function">
    <text evidence="6">Acetyltransferase implicated in the O-acetylation of Nod factors.</text>
</comment>
<evidence type="ECO:0000256" key="7">
    <source>
        <dbReference type="ARBA" id="ARBA00067695"/>
    </source>
</evidence>
<dbReference type="SUPFAM" id="SSF51161">
    <property type="entry name" value="Trimeric LpxA-like enzymes"/>
    <property type="match status" value="1"/>
</dbReference>
<dbReference type="Proteomes" id="UP000186684">
    <property type="component" value="Unassembled WGS sequence"/>
</dbReference>
<keyword evidence="4" id="KW-0677">Repeat</keyword>
<feature type="domain" description="Maltose/galactoside acetyltransferase" evidence="8">
    <location>
        <begin position="5"/>
        <end position="58"/>
    </location>
</feature>
<dbReference type="OrthoDB" id="9815592at2"/>
<evidence type="ECO:0000313" key="10">
    <source>
        <dbReference type="Proteomes" id="UP000186684"/>
    </source>
</evidence>
<dbReference type="RefSeq" id="WP_076446100.1">
    <property type="nucleotide sequence ID" value="NZ_FTOQ01000002.1"/>
</dbReference>
<comment type="similarity">
    <text evidence="1">Belongs to the transferase hexapeptide repeat family.</text>
</comment>
<dbReference type="InterPro" id="IPR024688">
    <property type="entry name" value="Mac_dom"/>
</dbReference>
<evidence type="ECO:0000256" key="1">
    <source>
        <dbReference type="ARBA" id="ARBA00007274"/>
    </source>
</evidence>
<evidence type="ECO:0000256" key="3">
    <source>
        <dbReference type="ARBA" id="ARBA00022679"/>
    </source>
</evidence>
<dbReference type="InterPro" id="IPR011004">
    <property type="entry name" value="Trimer_LpxA-like_sf"/>
</dbReference>
<keyword evidence="3 9" id="KW-0808">Transferase</keyword>
<dbReference type="GO" id="GO:0008374">
    <property type="term" value="F:O-acyltransferase activity"/>
    <property type="evidence" value="ECO:0007669"/>
    <property type="project" value="TreeGrafter"/>
</dbReference>
<accession>A0A1N7LBF2</accession>